<sequence>MKSQHLFAASYIFITLLEITADITGHYWLVYVTKPMILILLMFYAQLVPDQRKPGNRKFFLPALFFALLGDILLMIKETDLFIPGLAAFLIMQILYCISFISDIRPPLSFASIWSKIPFIVFALALYLILLPTLPDLIMKVSVAVYAYSIATMTWLAWLRKTSVSASSFYMVFAGALLFMISDSCIAIHRFLIPIPLNTVWVMGTYAAAQYFIMMGYLKTKQAGD</sequence>
<evidence type="ECO:0000256" key="3">
    <source>
        <dbReference type="ARBA" id="ARBA00022692"/>
    </source>
</evidence>
<feature type="transmembrane region" description="Helical" evidence="6">
    <location>
        <begin position="82"/>
        <end position="101"/>
    </location>
</feature>
<accession>A0A4R5DY85</accession>
<keyword evidence="4 6" id="KW-1133">Transmembrane helix</keyword>
<evidence type="ECO:0000256" key="1">
    <source>
        <dbReference type="ARBA" id="ARBA00004141"/>
    </source>
</evidence>
<feature type="transmembrane region" description="Helical" evidence="6">
    <location>
        <begin position="113"/>
        <end position="131"/>
    </location>
</feature>
<comment type="subcellular location">
    <subcellularLocation>
        <location evidence="1">Membrane</location>
        <topology evidence="1">Multi-pass membrane protein</topology>
    </subcellularLocation>
</comment>
<feature type="transmembrane region" description="Helical" evidence="6">
    <location>
        <begin position="137"/>
        <end position="158"/>
    </location>
</feature>
<protein>
    <submittedName>
        <fullName evidence="7">Lysoplasmalogenase</fullName>
    </submittedName>
</protein>
<feature type="transmembrane region" description="Helical" evidence="6">
    <location>
        <begin position="59"/>
        <end position="76"/>
    </location>
</feature>
<evidence type="ECO:0000313" key="7">
    <source>
        <dbReference type="EMBL" id="TDE17440.1"/>
    </source>
</evidence>
<dbReference type="OrthoDB" id="5651790at2"/>
<reference evidence="7 8" key="1">
    <citation type="submission" date="2019-03" db="EMBL/GenBank/DDBJ databases">
        <title>Dyadobacter AR-3-6 sp. nov., isolated from arctic soil.</title>
        <authorList>
            <person name="Chaudhary D.K."/>
        </authorList>
    </citation>
    <scope>NUCLEOTIDE SEQUENCE [LARGE SCALE GENOMIC DNA]</scope>
    <source>
        <strain evidence="7 8">AR-3-6</strain>
    </source>
</reference>
<feature type="transmembrane region" description="Helical" evidence="6">
    <location>
        <begin position="170"/>
        <end position="193"/>
    </location>
</feature>
<proteinExistence type="inferred from homology"/>
<feature type="transmembrane region" description="Helical" evidence="6">
    <location>
        <begin position="199"/>
        <end position="218"/>
    </location>
</feature>
<keyword evidence="3 6" id="KW-0812">Transmembrane</keyword>
<name>A0A4R5DY85_9BACT</name>
<evidence type="ECO:0000256" key="6">
    <source>
        <dbReference type="SAM" id="Phobius"/>
    </source>
</evidence>
<comment type="caution">
    <text evidence="7">The sequence shown here is derived from an EMBL/GenBank/DDBJ whole genome shotgun (WGS) entry which is preliminary data.</text>
</comment>
<dbReference type="RefSeq" id="WP_131957306.1">
    <property type="nucleotide sequence ID" value="NZ_SMFL01000002.1"/>
</dbReference>
<evidence type="ECO:0000256" key="4">
    <source>
        <dbReference type="ARBA" id="ARBA00022989"/>
    </source>
</evidence>
<keyword evidence="5 6" id="KW-0472">Membrane</keyword>
<evidence type="ECO:0000256" key="2">
    <source>
        <dbReference type="ARBA" id="ARBA00007375"/>
    </source>
</evidence>
<gene>
    <name evidence="7" type="ORF">E0F88_06000</name>
</gene>
<dbReference type="EMBL" id="SMFL01000002">
    <property type="protein sequence ID" value="TDE17440.1"/>
    <property type="molecule type" value="Genomic_DNA"/>
</dbReference>
<evidence type="ECO:0000256" key="5">
    <source>
        <dbReference type="ARBA" id="ARBA00023136"/>
    </source>
</evidence>
<keyword evidence="8" id="KW-1185">Reference proteome</keyword>
<evidence type="ECO:0000313" key="8">
    <source>
        <dbReference type="Proteomes" id="UP000294850"/>
    </source>
</evidence>
<dbReference type="InterPro" id="IPR012506">
    <property type="entry name" value="TMEM86B-like"/>
</dbReference>
<dbReference type="GO" id="GO:0016787">
    <property type="term" value="F:hydrolase activity"/>
    <property type="evidence" value="ECO:0007669"/>
    <property type="project" value="TreeGrafter"/>
</dbReference>
<comment type="similarity">
    <text evidence="2">Belongs to the TMEM86 family.</text>
</comment>
<dbReference type="PANTHER" id="PTHR31885:SF6">
    <property type="entry name" value="GH04784P"/>
    <property type="match status" value="1"/>
</dbReference>
<organism evidence="7 8">
    <name type="scientific">Dyadobacter psychrotolerans</name>
    <dbReference type="NCBI Taxonomy" id="2541721"/>
    <lineage>
        <taxon>Bacteria</taxon>
        <taxon>Pseudomonadati</taxon>
        <taxon>Bacteroidota</taxon>
        <taxon>Cytophagia</taxon>
        <taxon>Cytophagales</taxon>
        <taxon>Spirosomataceae</taxon>
        <taxon>Dyadobacter</taxon>
    </lineage>
</organism>
<dbReference type="AlphaFoldDB" id="A0A4R5DY85"/>
<dbReference type="GO" id="GO:0016020">
    <property type="term" value="C:membrane"/>
    <property type="evidence" value="ECO:0007669"/>
    <property type="project" value="UniProtKB-SubCell"/>
</dbReference>
<feature type="transmembrane region" description="Helical" evidence="6">
    <location>
        <begin position="31"/>
        <end position="47"/>
    </location>
</feature>
<dbReference type="PANTHER" id="PTHR31885">
    <property type="entry name" value="GH04784P"/>
    <property type="match status" value="1"/>
</dbReference>
<dbReference type="Proteomes" id="UP000294850">
    <property type="component" value="Unassembled WGS sequence"/>
</dbReference>
<dbReference type="Pfam" id="PF07947">
    <property type="entry name" value="YhhN"/>
    <property type="match status" value="1"/>
</dbReference>